<dbReference type="PANTHER" id="PTHR33307">
    <property type="entry name" value="ALPHA-RHAMNOSIDASE (EUROFUNG)"/>
    <property type="match status" value="1"/>
</dbReference>
<feature type="domain" description="Alpha-L-rhamnosidase six-hairpin glycosidase" evidence="1">
    <location>
        <begin position="1"/>
        <end position="38"/>
    </location>
</feature>
<dbReference type="Gene3D" id="2.60.420.10">
    <property type="entry name" value="Maltose phosphorylase, domain 3"/>
    <property type="match status" value="1"/>
</dbReference>
<dbReference type="EMBL" id="LELG01000123">
    <property type="protein sequence ID" value="KMQ80261.1"/>
    <property type="molecule type" value="Genomic_DNA"/>
</dbReference>
<dbReference type="Gene3D" id="1.50.10.10">
    <property type="match status" value="1"/>
</dbReference>
<evidence type="ECO:0000313" key="3">
    <source>
        <dbReference type="Proteomes" id="UP000242951"/>
    </source>
</evidence>
<dbReference type="Proteomes" id="UP000242951">
    <property type="component" value="Unassembled WGS sequence"/>
</dbReference>
<keyword evidence="3" id="KW-1185">Reference proteome</keyword>
<reference evidence="2 3" key="1">
    <citation type="submission" date="2015-06" db="EMBL/GenBank/DDBJ databases">
        <title>Comparative genomics of Burkholderia leaf nodule symbionts.</title>
        <authorList>
            <person name="Carlier A."/>
            <person name="Eberl L."/>
            <person name="Pinto-Carbo M."/>
        </authorList>
    </citation>
    <scope>NUCLEOTIDE SEQUENCE [LARGE SCALE GENOMIC DNA]</scope>
    <source>
        <strain evidence="2 3">UZHbot3</strain>
    </source>
</reference>
<dbReference type="GO" id="GO:0030596">
    <property type="term" value="F:alpha-L-rhamnosidase activity"/>
    <property type="evidence" value="ECO:0007669"/>
    <property type="project" value="UniProtKB-EC"/>
</dbReference>
<dbReference type="Pfam" id="PF17389">
    <property type="entry name" value="Bac_rhamnosid6H"/>
    <property type="match status" value="1"/>
</dbReference>
<organism evidence="2 3">
    <name type="scientific">Candidatus Burkholderia pumila</name>
    <dbReference type="NCBI Taxonomy" id="1090375"/>
    <lineage>
        <taxon>Bacteria</taxon>
        <taxon>Pseudomonadati</taxon>
        <taxon>Pseudomonadota</taxon>
        <taxon>Betaproteobacteria</taxon>
        <taxon>Burkholderiales</taxon>
        <taxon>Burkholderiaceae</taxon>
        <taxon>Burkholderia</taxon>
    </lineage>
</organism>
<dbReference type="InterPro" id="IPR035396">
    <property type="entry name" value="Bac_rhamnosid6H"/>
</dbReference>
<dbReference type="InterPro" id="IPR016007">
    <property type="entry name" value="Alpha_rhamnosid"/>
</dbReference>
<dbReference type="InterPro" id="IPR012341">
    <property type="entry name" value="6hp_glycosidase-like_sf"/>
</dbReference>
<proteinExistence type="predicted"/>
<comment type="caution">
    <text evidence="2">The sequence shown here is derived from an EMBL/GenBank/DDBJ whole genome shotgun (WGS) entry which is preliminary data.</text>
</comment>
<dbReference type="PANTHER" id="PTHR33307:SF6">
    <property type="entry name" value="ALPHA-RHAMNOSIDASE (EUROFUNG)-RELATED"/>
    <property type="match status" value="1"/>
</dbReference>
<evidence type="ECO:0000313" key="2">
    <source>
        <dbReference type="EMBL" id="KMQ80261.1"/>
    </source>
</evidence>
<name>A0ABR5HLK4_9BURK</name>
<gene>
    <name evidence="2" type="ORF">BPMI_00198c</name>
</gene>
<keyword evidence="2" id="KW-0378">Hydrolase</keyword>
<protein>
    <submittedName>
        <fullName evidence="2">Alfa-L-rhamnosidase</fullName>
        <ecNumber evidence="2">3.2.1.40</ecNumber>
    </submittedName>
</protein>
<dbReference type="EC" id="3.2.1.40" evidence="2"/>
<accession>A0ABR5HLK4</accession>
<keyword evidence="2" id="KW-0326">Glycosidase</keyword>
<evidence type="ECO:0000259" key="1">
    <source>
        <dbReference type="Pfam" id="PF17389"/>
    </source>
</evidence>
<sequence>MWENWDGIRPYGTLQDKVMNSFNHYAYGCVGQWMYENVAGIRALRHQARAERTRASCRRPVRVRIRSEMHRSDRDSDAGLSVTVPVNTSAAVWVPHTGGRVTNANDGGRLRRT</sequence>